<dbReference type="AlphaFoldDB" id="A0AAV8RRF1"/>
<name>A0AAV8RRF1_ENSVE</name>
<protein>
    <submittedName>
        <fullName evidence="2">Uncharacterized protein</fullName>
    </submittedName>
</protein>
<keyword evidence="3" id="KW-1185">Reference proteome</keyword>
<feature type="region of interest" description="Disordered" evidence="1">
    <location>
        <begin position="89"/>
        <end position="112"/>
    </location>
</feature>
<dbReference type="EMBL" id="JAQQAF010000002">
    <property type="protein sequence ID" value="KAJ8506378.1"/>
    <property type="molecule type" value="Genomic_DNA"/>
</dbReference>
<evidence type="ECO:0000256" key="1">
    <source>
        <dbReference type="SAM" id="MobiDB-lite"/>
    </source>
</evidence>
<organism evidence="2 3">
    <name type="scientific">Ensete ventricosum</name>
    <name type="common">Abyssinian banana</name>
    <name type="synonym">Musa ensete</name>
    <dbReference type="NCBI Taxonomy" id="4639"/>
    <lineage>
        <taxon>Eukaryota</taxon>
        <taxon>Viridiplantae</taxon>
        <taxon>Streptophyta</taxon>
        <taxon>Embryophyta</taxon>
        <taxon>Tracheophyta</taxon>
        <taxon>Spermatophyta</taxon>
        <taxon>Magnoliopsida</taxon>
        <taxon>Liliopsida</taxon>
        <taxon>Zingiberales</taxon>
        <taxon>Musaceae</taxon>
        <taxon>Ensete</taxon>
    </lineage>
</organism>
<reference evidence="2 3" key="1">
    <citation type="submission" date="2022-12" db="EMBL/GenBank/DDBJ databases">
        <title>Chromosome-scale assembly of the Ensete ventricosum genome.</title>
        <authorList>
            <person name="Dussert Y."/>
            <person name="Stocks J."/>
            <person name="Wendawek A."/>
            <person name="Woldeyes F."/>
            <person name="Nichols R.A."/>
            <person name="Borrell J.S."/>
        </authorList>
    </citation>
    <scope>NUCLEOTIDE SEQUENCE [LARGE SCALE GENOMIC DNA]</scope>
    <source>
        <strain evidence="3">cv. Maze</strain>
        <tissue evidence="2">Seeds</tissue>
    </source>
</reference>
<comment type="caution">
    <text evidence="2">The sequence shown here is derived from an EMBL/GenBank/DDBJ whole genome shotgun (WGS) entry which is preliminary data.</text>
</comment>
<proteinExistence type="predicted"/>
<gene>
    <name evidence="2" type="ORF">OPV22_007264</name>
</gene>
<dbReference type="Proteomes" id="UP001222027">
    <property type="component" value="Unassembled WGS sequence"/>
</dbReference>
<sequence>MASPPPFSVEDQTDEGFVDTFVTDMQPLRYYHHLQQQSQSTYDPQAQAHETYYTYHYDYDHSSAAAAAAAYHHHRYYCHYDPHDYSSATAYLPPSQPPHEQPAGPSSSGYHVAPELNPAAAAAVTAFSQLTQFAGTMEAAERAMAGKQDRRWHPKGGPQLSMTLALGTTSRAATTGKYACVPGHLCTKQKRPTSPSCFYDYLTDGTCNTPSYFGALLQVADGGTSSYKGGSRRGCELFIGGAVRGNSSYDNSVRSFRSRRRGRVVAEPGIASGPTPLKVIMPNKVKQLKIQLWSIKLSRARNNPKINVPHLGLRRPPVWAPQSGVQRRE</sequence>
<accession>A0AAV8RRF1</accession>
<evidence type="ECO:0000313" key="2">
    <source>
        <dbReference type="EMBL" id="KAJ8506378.1"/>
    </source>
</evidence>
<evidence type="ECO:0000313" key="3">
    <source>
        <dbReference type="Proteomes" id="UP001222027"/>
    </source>
</evidence>